<accession>A0A399SF94</accession>
<keyword evidence="2" id="KW-1185">Reference proteome</keyword>
<dbReference type="AlphaFoldDB" id="A0A399SF94"/>
<dbReference type="Gene3D" id="3.40.50.2000">
    <property type="entry name" value="Glycogen Phosphorylase B"/>
    <property type="match status" value="1"/>
</dbReference>
<dbReference type="EMBL" id="QWGE01000001">
    <property type="protein sequence ID" value="RIJ42300.1"/>
    <property type="molecule type" value="Genomic_DNA"/>
</dbReference>
<name>A0A399SF94_9BACT</name>
<dbReference type="Proteomes" id="UP000266005">
    <property type="component" value="Unassembled WGS sequence"/>
</dbReference>
<organism evidence="1 2">
    <name type="scientific">Pontibacter oryzae</name>
    <dbReference type="NCBI Taxonomy" id="2304593"/>
    <lineage>
        <taxon>Bacteria</taxon>
        <taxon>Pseudomonadati</taxon>
        <taxon>Bacteroidota</taxon>
        <taxon>Cytophagia</taxon>
        <taxon>Cytophagales</taxon>
        <taxon>Hymenobacteraceae</taxon>
        <taxon>Pontibacter</taxon>
    </lineage>
</organism>
<protein>
    <recommendedName>
        <fullName evidence="3">Glycosyltransferase family 1 protein</fullName>
    </recommendedName>
</protein>
<gene>
    <name evidence="1" type="ORF">D1627_00015</name>
</gene>
<dbReference type="RefSeq" id="WP_119430185.1">
    <property type="nucleotide sequence ID" value="NZ_QWGE01000001.1"/>
</dbReference>
<reference evidence="2" key="1">
    <citation type="submission" date="2018-08" db="EMBL/GenBank/DDBJ databases">
        <title>Mucilaginibacter sp. MYSH2.</title>
        <authorList>
            <person name="Seo T."/>
        </authorList>
    </citation>
    <scope>NUCLEOTIDE SEQUENCE [LARGE SCALE GENOMIC DNA]</scope>
    <source>
        <strain evidence="2">KIRAN</strain>
    </source>
</reference>
<proteinExistence type="predicted"/>
<dbReference type="SUPFAM" id="SSF53756">
    <property type="entry name" value="UDP-Glycosyltransferase/glycogen phosphorylase"/>
    <property type="match status" value="1"/>
</dbReference>
<dbReference type="OrthoDB" id="5516294at2"/>
<evidence type="ECO:0000313" key="1">
    <source>
        <dbReference type="EMBL" id="RIJ42300.1"/>
    </source>
</evidence>
<comment type="caution">
    <text evidence="1">The sequence shown here is derived from an EMBL/GenBank/DDBJ whole genome shotgun (WGS) entry which is preliminary data.</text>
</comment>
<evidence type="ECO:0008006" key="3">
    <source>
        <dbReference type="Google" id="ProtNLM"/>
    </source>
</evidence>
<sequence>MDGASLKKKILDSIWLRVKDYFYDQRVTDSPIVQNLNARASNSQKKAIICYLPYSFFNNWEETTCGRTQPFEILAIVDALSKLDYRIDLIDCNDLRALQHVESKRYDLIFGFGETFYHLTQQQPWAMSVLYMTEQHPEFSYREEQKRVDYYNQRHQTKLQSSRSGKFYQRHHLEPKYTCVIVMGEEDQFSGTYDAPYAIFPTGLLHPNFILQPKNQEIARKNFLWLGSPGAAIHKGLDLLTEVIANRRDLTLHIGGISDAEREMLKIGKIKNVIDHEYIDVQSQLFKDLVSTCAYIILPSCSEACATSVTTGMLHGLIPVVMKDAGFNRLGSLPVFLEHYALEYLDKELSELADKSPEQLELYSQRVYRYAHQHFTIDSFANQIETILRDIVNKYDKNTTPANTPAFVR</sequence>
<evidence type="ECO:0000313" key="2">
    <source>
        <dbReference type="Proteomes" id="UP000266005"/>
    </source>
</evidence>